<dbReference type="InterPro" id="IPR001633">
    <property type="entry name" value="EAL_dom"/>
</dbReference>
<evidence type="ECO:0000313" key="5">
    <source>
        <dbReference type="EMBL" id="WFN20307.1"/>
    </source>
</evidence>
<dbReference type="Pfam" id="PF13185">
    <property type="entry name" value="GAF_2"/>
    <property type="match status" value="1"/>
</dbReference>
<name>A0A1E3FU01_9BURK</name>
<dbReference type="Proteomes" id="UP001220209">
    <property type="component" value="Chromosome 2"/>
</dbReference>
<dbReference type="InterPro" id="IPR000160">
    <property type="entry name" value="GGDEF_dom"/>
</dbReference>
<dbReference type="InterPro" id="IPR035965">
    <property type="entry name" value="PAS-like_dom_sf"/>
</dbReference>
<reference evidence="3" key="1">
    <citation type="submission" date="2021-01" db="EMBL/GenBank/DDBJ databases">
        <title>Outbreak of Burkholderia contaminns endophthalmitis traced to a clinical ventilation system.</title>
        <authorList>
            <person name="Lipuma J."/>
            <person name="Spilker T."/>
            <person name="Kratholm J."/>
        </authorList>
    </citation>
    <scope>NUCLEOTIDE SEQUENCE</scope>
    <source>
        <strain evidence="3">HI4954</strain>
    </source>
</reference>
<dbReference type="SUPFAM" id="SSF141868">
    <property type="entry name" value="EAL domain-like"/>
    <property type="match status" value="1"/>
</dbReference>
<dbReference type="CDD" id="cd01949">
    <property type="entry name" value="GGDEF"/>
    <property type="match status" value="1"/>
</dbReference>
<dbReference type="Gene3D" id="3.20.20.450">
    <property type="entry name" value="EAL domain"/>
    <property type="match status" value="1"/>
</dbReference>
<dbReference type="InterPro" id="IPR003018">
    <property type="entry name" value="GAF"/>
</dbReference>
<evidence type="ECO:0000259" key="2">
    <source>
        <dbReference type="PROSITE" id="PS50887"/>
    </source>
</evidence>
<dbReference type="SUPFAM" id="SSF55785">
    <property type="entry name" value="PYP-like sensor domain (PAS domain)"/>
    <property type="match status" value="1"/>
</dbReference>
<dbReference type="InterPro" id="IPR052155">
    <property type="entry name" value="Biofilm_reg_signaling"/>
</dbReference>
<proteinExistence type="predicted"/>
<dbReference type="CDD" id="cd01948">
    <property type="entry name" value="EAL"/>
    <property type="match status" value="1"/>
</dbReference>
<dbReference type="InterPro" id="IPR029016">
    <property type="entry name" value="GAF-like_dom_sf"/>
</dbReference>
<feature type="domain" description="EAL" evidence="1">
    <location>
        <begin position="498"/>
        <end position="750"/>
    </location>
</feature>
<dbReference type="Proteomes" id="UP000611459">
    <property type="component" value="Unassembled WGS sequence"/>
</dbReference>
<evidence type="ECO:0000313" key="6">
    <source>
        <dbReference type="Proteomes" id="UP000611459"/>
    </source>
</evidence>
<protein>
    <submittedName>
        <fullName evidence="3">EAL domain-containing protein</fullName>
    </submittedName>
</protein>
<sequence length="750" mass="81805">MNTEPQSSRYSLGLAAEVLASEQSVLRLITRNTPLPELLVEVCRRAEALLGDGASCTILLLDSDGTHVHVGAAPSLPAQYSTAIEGAPIGPAAGSCGTAMYLRRMVVVEDIETDPLWADYRAVALPLGLRACWSVPFLDEAGVVLGAFAVYHRAPRRPGDEETALLRDIGNSVGLAVHQDRIARQLARSEEHHRLVVNSLNEGILVVSRDGVVIASNPSANRMMRVKGDLVGRRLTTVILRKLHEDGTPIAPDDWPSRRALETATPQLDYTVGFGLADGDIIWVRGNAVPIVRPGEKQADSVLVSFNDIGPVREAQQQLRYLATRDALTGLYNRRWLGDRMRELFGGHDAAAGGPARVAILFIDLVGFKKVNDTAGHDVGDALLRSVAARLAACGGGQYALTRVGGDEFVILVDDCDDPDRLAVLAREVIDAIAKPFAIANNEYWLGVSIGISVAPRDGDDAVTLMRNADSAMYDAKQRGRNHFTFFTAQLNLRLQRRFAIEQSLRRALSSDMLRLAYQPVVDARSGRTVGAEALLRWTSPELGPISPAEFIPVAEDTGLIVAIGQWVLETACRQAAEWRRTIAPDMMLAVNLSPRQFHEGLVESVERCLAQTRLDPCALELEITEGLLMNDTDTVLPMLEALTDMNVRISVDDFGTGYSSLAYLKRFPLHNLKVDRSFVSGVPDHHDSVAITQAVVAMAHSLGMKVTAEGVETQAQSWYLQQIGCDMQQGYLFSRPLEPSDYARRLGAM</sequence>
<evidence type="ECO:0000313" key="8">
    <source>
        <dbReference type="Proteomes" id="UP001220209"/>
    </source>
</evidence>
<dbReference type="RefSeq" id="WP_039357310.1">
    <property type="nucleotide sequence ID" value="NZ_AP018357.1"/>
</dbReference>
<dbReference type="SUPFAM" id="SSF55781">
    <property type="entry name" value="GAF domain-like"/>
    <property type="match status" value="1"/>
</dbReference>
<dbReference type="GeneID" id="93189818"/>
<dbReference type="PROSITE" id="PS50887">
    <property type="entry name" value="GGDEF"/>
    <property type="match status" value="1"/>
</dbReference>
<dbReference type="AlphaFoldDB" id="A0A1E3FU01"/>
<reference evidence="5 8" key="3">
    <citation type="submission" date="2021-12" db="EMBL/GenBank/DDBJ databases">
        <title>Genomic and phenotypic characterization of three Burkholderia contaminans isolates recovered from different sources.</title>
        <authorList>
            <person name="Lopez De Volder A."/>
            <person name="Fan Y."/>
            <person name="Nunvar J."/>
            <person name="Herrera T."/>
            <person name="Timp W."/>
            <person name="Degrossi J."/>
        </authorList>
    </citation>
    <scope>NUCLEOTIDE SEQUENCE [LARGE SCALE GENOMIC DNA]</scope>
    <source>
        <strain evidence="5 8">LMG 23361</strain>
    </source>
</reference>
<feature type="domain" description="GGDEF" evidence="2">
    <location>
        <begin position="356"/>
        <end position="489"/>
    </location>
</feature>
<dbReference type="InterPro" id="IPR000014">
    <property type="entry name" value="PAS"/>
</dbReference>
<evidence type="ECO:0000259" key="1">
    <source>
        <dbReference type="PROSITE" id="PS50883"/>
    </source>
</evidence>
<dbReference type="PANTHER" id="PTHR44757:SF2">
    <property type="entry name" value="BIOFILM ARCHITECTURE MAINTENANCE PROTEIN MBAA"/>
    <property type="match status" value="1"/>
</dbReference>
<dbReference type="InterPro" id="IPR029787">
    <property type="entry name" value="Nucleotide_cyclase"/>
</dbReference>
<dbReference type="InterPro" id="IPR043128">
    <property type="entry name" value="Rev_trsase/Diguanyl_cyclase"/>
</dbReference>
<dbReference type="Pfam" id="PF00563">
    <property type="entry name" value="EAL"/>
    <property type="match status" value="1"/>
</dbReference>
<dbReference type="SMART" id="SM00065">
    <property type="entry name" value="GAF"/>
    <property type="match status" value="1"/>
</dbReference>
<evidence type="ECO:0000313" key="4">
    <source>
        <dbReference type="EMBL" id="MBO1828878.1"/>
    </source>
</evidence>
<dbReference type="NCBIfam" id="TIGR00254">
    <property type="entry name" value="GGDEF"/>
    <property type="match status" value="1"/>
</dbReference>
<dbReference type="PANTHER" id="PTHR44757">
    <property type="entry name" value="DIGUANYLATE CYCLASE DGCP"/>
    <property type="match status" value="1"/>
</dbReference>
<dbReference type="Pfam" id="PF00990">
    <property type="entry name" value="GGDEF"/>
    <property type="match status" value="1"/>
</dbReference>
<dbReference type="OrthoDB" id="9813903at2"/>
<dbReference type="InterPro" id="IPR035919">
    <property type="entry name" value="EAL_sf"/>
</dbReference>
<organism evidence="3 6">
    <name type="scientific">Burkholderia contaminans</name>
    <dbReference type="NCBI Taxonomy" id="488447"/>
    <lineage>
        <taxon>Bacteria</taxon>
        <taxon>Pseudomonadati</taxon>
        <taxon>Pseudomonadota</taxon>
        <taxon>Betaproteobacteria</taxon>
        <taxon>Burkholderiales</taxon>
        <taxon>Burkholderiaceae</taxon>
        <taxon>Burkholderia</taxon>
        <taxon>Burkholderia cepacia complex</taxon>
    </lineage>
</organism>
<dbReference type="Gene3D" id="3.30.70.270">
    <property type="match status" value="1"/>
</dbReference>
<dbReference type="PIRSF" id="PIRSF005925">
    <property type="entry name" value="Dos"/>
    <property type="match status" value="1"/>
</dbReference>
<dbReference type="EMBL" id="JAGEMX010000001">
    <property type="protein sequence ID" value="MBO1828878.1"/>
    <property type="molecule type" value="Genomic_DNA"/>
</dbReference>
<gene>
    <name evidence="4" type="ORF">J4M89_05730</name>
    <name evidence="3" type="ORF">JIN94_00380</name>
    <name evidence="5" type="ORF">LXE91_30755</name>
</gene>
<evidence type="ECO:0000313" key="3">
    <source>
        <dbReference type="EMBL" id="MBK1928327.1"/>
    </source>
</evidence>
<dbReference type="SMART" id="SM00267">
    <property type="entry name" value="GGDEF"/>
    <property type="match status" value="1"/>
</dbReference>
<dbReference type="EMBL" id="JAENIB010000001">
    <property type="protein sequence ID" value="MBK1928327.1"/>
    <property type="molecule type" value="Genomic_DNA"/>
</dbReference>
<dbReference type="SUPFAM" id="SSF55073">
    <property type="entry name" value="Nucleotide cyclase"/>
    <property type="match status" value="1"/>
</dbReference>
<dbReference type="Proteomes" id="UP000664048">
    <property type="component" value="Unassembled WGS sequence"/>
</dbReference>
<dbReference type="CDD" id="cd00130">
    <property type="entry name" value="PAS"/>
    <property type="match status" value="1"/>
</dbReference>
<reference evidence="4 7" key="2">
    <citation type="submission" date="2021-03" db="EMBL/GenBank/DDBJ databases">
        <title>Clinical course, treatment and visual outcome of an outbreak of Burkholderia contaminans endophthalmitis following cataract surgery.</title>
        <authorList>
            <person name="Lind C."/>
            <person name="Olsen K."/>
            <person name="Angelsen N.K."/>
            <person name="Krefting E.A."/>
            <person name="Fossen K."/>
            <person name="Gravningen K."/>
            <person name="Depoorter E."/>
            <person name="Vandamme P."/>
            <person name="Bertelsen G."/>
        </authorList>
    </citation>
    <scope>NUCLEOTIDE SEQUENCE [LARGE SCALE GENOMIC DNA]</scope>
    <source>
        <strain evidence="4 7">51242556</strain>
    </source>
</reference>
<keyword evidence="7" id="KW-1185">Reference proteome</keyword>
<dbReference type="Gene3D" id="3.30.450.40">
    <property type="match status" value="1"/>
</dbReference>
<dbReference type="InterPro" id="IPR012226">
    <property type="entry name" value="Diguanyl_cyclase/Pdiesterase"/>
</dbReference>
<dbReference type="PROSITE" id="PS50883">
    <property type="entry name" value="EAL"/>
    <property type="match status" value="1"/>
</dbReference>
<accession>A0A1E3FU01</accession>
<evidence type="ECO:0000313" key="7">
    <source>
        <dbReference type="Proteomes" id="UP000664048"/>
    </source>
</evidence>
<dbReference type="SMART" id="SM00052">
    <property type="entry name" value="EAL"/>
    <property type="match status" value="1"/>
</dbReference>
<dbReference type="EMBL" id="CP090641">
    <property type="protein sequence ID" value="WFN20307.1"/>
    <property type="molecule type" value="Genomic_DNA"/>
</dbReference>
<dbReference type="FunFam" id="3.20.20.450:FF:000001">
    <property type="entry name" value="Cyclic di-GMP phosphodiesterase yahA"/>
    <property type="match status" value="1"/>
</dbReference>
<dbReference type="Gene3D" id="3.30.450.20">
    <property type="entry name" value="PAS domain"/>
    <property type="match status" value="1"/>
</dbReference>